<feature type="transmembrane region" description="Helical" evidence="5">
    <location>
        <begin position="14"/>
        <end position="35"/>
    </location>
</feature>
<gene>
    <name evidence="6" type="ORF">HINF_LOCUS38901</name>
    <name evidence="7" type="ORF">HINF_LOCUS45665</name>
</gene>
<protein>
    <submittedName>
        <fullName evidence="6">Magnesium transporter NIPA</fullName>
    </submittedName>
    <submittedName>
        <fullName evidence="7">Magnesium_transporter NIPA</fullName>
    </submittedName>
</protein>
<dbReference type="InterPro" id="IPR037185">
    <property type="entry name" value="EmrE-like"/>
</dbReference>
<dbReference type="PANTHER" id="PTHR12570:SF65">
    <property type="entry name" value="MAGNESIUM TRANSPORTER NIPA9-RELATED"/>
    <property type="match status" value="1"/>
</dbReference>
<dbReference type="GO" id="GO:0016020">
    <property type="term" value="C:membrane"/>
    <property type="evidence" value="ECO:0007669"/>
    <property type="project" value="UniProtKB-SubCell"/>
</dbReference>
<dbReference type="Gene3D" id="1.10.3730.20">
    <property type="match status" value="1"/>
</dbReference>
<comment type="caution">
    <text evidence="6">The sequence shown here is derived from an EMBL/GenBank/DDBJ whole genome shotgun (WGS) entry which is preliminary data.</text>
</comment>
<feature type="transmembrane region" description="Helical" evidence="5">
    <location>
        <begin position="283"/>
        <end position="307"/>
    </location>
</feature>
<dbReference type="EMBL" id="CAXDID020000199">
    <property type="protein sequence ID" value="CAL6053809.1"/>
    <property type="molecule type" value="Genomic_DNA"/>
</dbReference>
<evidence type="ECO:0000256" key="3">
    <source>
        <dbReference type="ARBA" id="ARBA00022989"/>
    </source>
</evidence>
<dbReference type="GO" id="GO:0015095">
    <property type="term" value="F:magnesium ion transmembrane transporter activity"/>
    <property type="evidence" value="ECO:0007669"/>
    <property type="project" value="InterPro"/>
</dbReference>
<evidence type="ECO:0000256" key="2">
    <source>
        <dbReference type="ARBA" id="ARBA00022692"/>
    </source>
</evidence>
<dbReference type="Proteomes" id="UP001642409">
    <property type="component" value="Unassembled WGS sequence"/>
</dbReference>
<evidence type="ECO:0000256" key="1">
    <source>
        <dbReference type="ARBA" id="ARBA00004141"/>
    </source>
</evidence>
<organism evidence="6">
    <name type="scientific">Hexamita inflata</name>
    <dbReference type="NCBI Taxonomy" id="28002"/>
    <lineage>
        <taxon>Eukaryota</taxon>
        <taxon>Metamonada</taxon>
        <taxon>Diplomonadida</taxon>
        <taxon>Hexamitidae</taxon>
        <taxon>Hexamitinae</taxon>
        <taxon>Hexamita</taxon>
    </lineage>
</organism>
<feature type="transmembrane region" description="Helical" evidence="5">
    <location>
        <begin position="69"/>
        <end position="90"/>
    </location>
</feature>
<evidence type="ECO:0000313" key="7">
    <source>
        <dbReference type="EMBL" id="CAL6053809.1"/>
    </source>
</evidence>
<reference evidence="6" key="1">
    <citation type="submission" date="2023-06" db="EMBL/GenBank/DDBJ databases">
        <authorList>
            <person name="Kurt Z."/>
        </authorList>
    </citation>
    <scope>NUCLEOTIDE SEQUENCE</scope>
</reference>
<keyword evidence="4 5" id="KW-0472">Membrane</keyword>
<feature type="transmembrane region" description="Helical" evidence="5">
    <location>
        <begin position="121"/>
        <end position="142"/>
    </location>
</feature>
<keyword evidence="8" id="KW-1185">Reference proteome</keyword>
<dbReference type="SUPFAM" id="SSF103481">
    <property type="entry name" value="Multidrug resistance efflux transporter EmrE"/>
    <property type="match status" value="1"/>
</dbReference>
<feature type="transmembrane region" description="Helical" evidence="5">
    <location>
        <begin position="96"/>
        <end position="114"/>
    </location>
</feature>
<dbReference type="InterPro" id="IPR008521">
    <property type="entry name" value="Mg_trans_NIPA"/>
</dbReference>
<proteinExistence type="predicted"/>
<feature type="transmembrane region" description="Helical" evidence="5">
    <location>
        <begin position="162"/>
        <end position="182"/>
    </location>
</feature>
<name>A0AA86Q3H0_9EUKA</name>
<evidence type="ECO:0000256" key="4">
    <source>
        <dbReference type="ARBA" id="ARBA00023136"/>
    </source>
</evidence>
<evidence type="ECO:0000313" key="6">
    <source>
        <dbReference type="EMBL" id="CAI9951256.1"/>
    </source>
</evidence>
<keyword evidence="3 5" id="KW-1133">Transmembrane helix</keyword>
<feature type="transmembrane region" description="Helical" evidence="5">
    <location>
        <begin position="225"/>
        <end position="244"/>
    </location>
</feature>
<feature type="transmembrane region" description="Helical" evidence="5">
    <location>
        <begin position="189"/>
        <end position="213"/>
    </location>
</feature>
<dbReference type="EMBL" id="CATOUU010000823">
    <property type="protein sequence ID" value="CAI9951256.1"/>
    <property type="molecule type" value="Genomic_DNA"/>
</dbReference>
<keyword evidence="2 5" id="KW-0812">Transmembrane</keyword>
<accession>A0AA86Q3H0</accession>
<reference evidence="7 8" key="2">
    <citation type="submission" date="2024-07" db="EMBL/GenBank/DDBJ databases">
        <authorList>
            <person name="Akdeniz Z."/>
        </authorList>
    </citation>
    <scope>NUCLEOTIDE SEQUENCE [LARGE SCALE GENOMIC DNA]</scope>
</reference>
<sequence length="346" mass="38795">MITINLRTFKISELFYVGIVIELFATVIQNVGMNLQKLAHHRQQMRIDRVSQSFQTTLRTPNYCQNFQWWVALFIFIVGIVLDFVALAFIPSTVSLPVGSIGLCVSVICAHFWLHEKFSVFDLVGTILSVGGAWCVIGFSNQTMELMTVQKLSLMFGSVKSSAVWFFCGLIVAWIISVAVSYKWKSAVSYALIPGMCGVFTVLLGGVVGQLTLNTFKGNMQMDTYQYWLCIIGLVVALLILNNYLQRALGAYDNTIVTPIYFCVILIISVLSGILFFKYFTNITTVQGCMFGLGIVLIIIGCVFLSINHIHQNQLNFTGHLNQKEEFQNIDTIQDINIVEELNKGK</sequence>
<dbReference type="PANTHER" id="PTHR12570">
    <property type="match status" value="1"/>
</dbReference>
<dbReference type="AlphaFoldDB" id="A0AA86Q3H0"/>
<evidence type="ECO:0000256" key="5">
    <source>
        <dbReference type="SAM" id="Phobius"/>
    </source>
</evidence>
<feature type="transmembrane region" description="Helical" evidence="5">
    <location>
        <begin position="256"/>
        <end position="277"/>
    </location>
</feature>
<evidence type="ECO:0000313" key="8">
    <source>
        <dbReference type="Proteomes" id="UP001642409"/>
    </source>
</evidence>
<comment type="subcellular location">
    <subcellularLocation>
        <location evidence="1">Membrane</location>
        <topology evidence="1">Multi-pass membrane protein</topology>
    </subcellularLocation>
</comment>
<dbReference type="Pfam" id="PF05653">
    <property type="entry name" value="Mg_trans_NIPA"/>
    <property type="match status" value="1"/>
</dbReference>